<evidence type="ECO:0000313" key="1">
    <source>
        <dbReference type="EnsemblPlants" id="AVESA.00010b.r2.4AG0635300.1.CDS"/>
    </source>
</evidence>
<reference evidence="1" key="2">
    <citation type="submission" date="2025-09" db="UniProtKB">
        <authorList>
            <consortium name="EnsemblPlants"/>
        </authorList>
    </citation>
    <scope>IDENTIFICATION</scope>
</reference>
<dbReference type="Proteomes" id="UP001732700">
    <property type="component" value="Chromosome 4A"/>
</dbReference>
<proteinExistence type="predicted"/>
<dbReference type="EnsemblPlants" id="AVESA.00010b.r2.4AG0635300.1">
    <property type="protein sequence ID" value="AVESA.00010b.r2.4AG0635300.1.CDS"/>
    <property type="gene ID" value="AVESA.00010b.r2.4AG0635300"/>
</dbReference>
<organism evidence="1 2">
    <name type="scientific">Avena sativa</name>
    <name type="common">Oat</name>
    <dbReference type="NCBI Taxonomy" id="4498"/>
    <lineage>
        <taxon>Eukaryota</taxon>
        <taxon>Viridiplantae</taxon>
        <taxon>Streptophyta</taxon>
        <taxon>Embryophyta</taxon>
        <taxon>Tracheophyta</taxon>
        <taxon>Spermatophyta</taxon>
        <taxon>Magnoliopsida</taxon>
        <taxon>Liliopsida</taxon>
        <taxon>Poales</taxon>
        <taxon>Poaceae</taxon>
        <taxon>BOP clade</taxon>
        <taxon>Pooideae</taxon>
        <taxon>Poodae</taxon>
        <taxon>Poeae</taxon>
        <taxon>Poeae Chloroplast Group 1 (Aveneae type)</taxon>
        <taxon>Aveninae</taxon>
        <taxon>Avena</taxon>
    </lineage>
</organism>
<evidence type="ECO:0000313" key="2">
    <source>
        <dbReference type="Proteomes" id="UP001732700"/>
    </source>
</evidence>
<reference evidence="1" key="1">
    <citation type="submission" date="2021-05" db="EMBL/GenBank/DDBJ databases">
        <authorList>
            <person name="Scholz U."/>
            <person name="Mascher M."/>
            <person name="Fiebig A."/>
        </authorList>
    </citation>
    <scope>NUCLEOTIDE SEQUENCE [LARGE SCALE GENOMIC DNA]</scope>
</reference>
<name>A0ACD5WL65_AVESA</name>
<accession>A0ACD5WL65</accession>
<keyword evidence="2" id="KW-1185">Reference proteome</keyword>
<sequence>MTTRSRGREQQQSSRSKSARSKLDGTGERLPSEGCRTRKRAKLDGISRRVSSESSSRKGKRSQGRLEKKAAKRNRREEEEDAGTCSSACSSPLREPYMPVEVERLPDGTERSQPIVDSEISDKFRAMQEDYYRKIARQMKMPMLVPHAPPNCLVNDPTLLHIREPARKIVLCAAQFVVGLSSSIGRKPLARCSGFWIDLDSEKRTGTIVTTAYLIRTKRPSLNAWLCKDEYASDPRVTVHLRGGAVAKGRLIYHQKHYNLAFVRVKMDPSIELPSYSDKVECAQDIFELGRNESVKLVINHGRVEYSNPTVYERYHHMYVEGPHRDREYDKGGPLIDLEGKVVGLIDSSPERSFIPSSVLLKCFHLWKNFGCIRRPHLGLKFSAISLLNPVLVEDIWIEHKIKDGLIVEEVSVGSPAEKCGIRVGDVVECFNGKCISTAVELENMLLSIVVNSGDSLNSDLDVQIQVYYPRRYLRRIKVLNVEVSEDAEFVARGQTNFITPEHAPAGRRGEERR</sequence>
<protein>
    <submittedName>
        <fullName evidence="1">Uncharacterized protein</fullName>
    </submittedName>
</protein>